<dbReference type="EMBL" id="JANJQO010001225">
    <property type="protein sequence ID" value="KAJ2972045.1"/>
    <property type="molecule type" value="Genomic_DNA"/>
</dbReference>
<protein>
    <submittedName>
        <fullName evidence="1">Uncharacterized protein</fullName>
    </submittedName>
</protein>
<evidence type="ECO:0000313" key="1">
    <source>
        <dbReference type="EMBL" id="KAJ2972045.1"/>
    </source>
</evidence>
<accession>A0ACC1MYG8</accession>
<organism evidence="1 2">
    <name type="scientific">Zarea fungicola</name>
    <dbReference type="NCBI Taxonomy" id="93591"/>
    <lineage>
        <taxon>Eukaryota</taxon>
        <taxon>Fungi</taxon>
        <taxon>Dikarya</taxon>
        <taxon>Ascomycota</taxon>
        <taxon>Pezizomycotina</taxon>
        <taxon>Sordariomycetes</taxon>
        <taxon>Hypocreomycetidae</taxon>
        <taxon>Hypocreales</taxon>
        <taxon>Cordycipitaceae</taxon>
        <taxon>Zarea</taxon>
    </lineage>
</organism>
<comment type="caution">
    <text evidence="1">The sequence shown here is derived from an EMBL/GenBank/DDBJ whole genome shotgun (WGS) entry which is preliminary data.</text>
</comment>
<sequence>MVSTKNIVIGLASVVGMIQMAPAPPAVVAAVVGGVAGGAVGGAATLCSRYCPGPKVRQYAGRIVQRGLPSGVSQESIDECTQQINDQKKKGVTVQISSNSEDTVDVSGVPPACMNLATVLSGNPSQAGGPVPISKGTDALQYTKISVDERKKLASALGA</sequence>
<keyword evidence="2" id="KW-1185">Reference proteome</keyword>
<name>A0ACC1MYG8_9HYPO</name>
<gene>
    <name evidence="1" type="ORF">NQ176_g7385</name>
</gene>
<dbReference type="Proteomes" id="UP001143910">
    <property type="component" value="Unassembled WGS sequence"/>
</dbReference>
<proteinExistence type="predicted"/>
<evidence type="ECO:0000313" key="2">
    <source>
        <dbReference type="Proteomes" id="UP001143910"/>
    </source>
</evidence>
<reference evidence="1" key="1">
    <citation type="submission" date="2022-08" db="EMBL/GenBank/DDBJ databases">
        <title>Genome Sequence of Lecanicillium fungicola.</title>
        <authorList>
            <person name="Buettner E."/>
        </authorList>
    </citation>
    <scope>NUCLEOTIDE SEQUENCE</scope>
    <source>
        <strain evidence="1">Babe33</strain>
    </source>
</reference>